<evidence type="ECO:0000256" key="5">
    <source>
        <dbReference type="ARBA" id="ARBA00023172"/>
    </source>
</evidence>
<proteinExistence type="inferred from homology"/>
<dbReference type="GO" id="GO:0010774">
    <property type="term" value="P:meiotic strand invasion involved in reciprocal meiotic recombination"/>
    <property type="evidence" value="ECO:0007669"/>
    <property type="project" value="TreeGrafter"/>
</dbReference>
<evidence type="ECO:0000256" key="8">
    <source>
        <dbReference type="SAM" id="Coils"/>
    </source>
</evidence>
<dbReference type="InterPro" id="IPR040661">
    <property type="entry name" value="LZ3wCH"/>
</dbReference>
<feature type="domain" description="Leucine zipper with capping helix" evidence="10">
    <location>
        <begin position="148"/>
        <end position="205"/>
    </location>
</feature>
<dbReference type="InterPro" id="IPR046375">
    <property type="entry name" value="IKBKB_SDD_sf"/>
</dbReference>
<dbReference type="PANTHER" id="PTHR15938">
    <property type="entry name" value="TBP-1 INTERACTING PROTEIN"/>
    <property type="match status" value="1"/>
</dbReference>
<evidence type="ECO:0000256" key="2">
    <source>
        <dbReference type="ARBA" id="ARBA00007922"/>
    </source>
</evidence>
<feature type="domain" description="Homologous-pairing protein 2 winged helix" evidence="9">
    <location>
        <begin position="10"/>
        <end position="69"/>
    </location>
</feature>
<dbReference type="PANTHER" id="PTHR15938:SF0">
    <property type="entry name" value="HOMOLOGOUS-PAIRING PROTEIN 2 HOMOLOG"/>
    <property type="match status" value="1"/>
</dbReference>
<dbReference type="Gene3D" id="1.20.1270.250">
    <property type="match status" value="1"/>
</dbReference>
<comment type="caution">
    <text evidence="11">The sequence shown here is derived from an EMBL/GenBank/DDBJ whole genome shotgun (WGS) entry which is preliminary data.</text>
</comment>
<dbReference type="GO" id="GO:0120231">
    <property type="term" value="C:DNA recombinase auxiliary factor complex"/>
    <property type="evidence" value="ECO:0007669"/>
    <property type="project" value="TreeGrafter"/>
</dbReference>
<evidence type="ECO:0000256" key="7">
    <source>
        <dbReference type="ARBA" id="ARBA00023254"/>
    </source>
</evidence>
<dbReference type="GO" id="GO:0000709">
    <property type="term" value="P:meiotic joint molecule formation"/>
    <property type="evidence" value="ECO:0007669"/>
    <property type="project" value="TreeGrafter"/>
</dbReference>
<evidence type="ECO:0000256" key="1">
    <source>
        <dbReference type="ARBA" id="ARBA00004123"/>
    </source>
</evidence>
<dbReference type="InterPro" id="IPR010776">
    <property type="entry name" value="Hop2_WH_dom"/>
</dbReference>
<evidence type="ECO:0000256" key="4">
    <source>
        <dbReference type="ARBA" id="ARBA00023054"/>
    </source>
</evidence>
<dbReference type="GO" id="GO:0007129">
    <property type="term" value="P:homologous chromosome pairing at meiosis"/>
    <property type="evidence" value="ECO:0007669"/>
    <property type="project" value="TreeGrafter"/>
</dbReference>
<comment type="subcellular location">
    <subcellularLocation>
        <location evidence="1">Nucleus</location>
    </subcellularLocation>
</comment>
<comment type="similarity">
    <text evidence="2">Belongs to the HOP2 family.</text>
</comment>
<keyword evidence="7" id="KW-0469">Meiosis</keyword>
<keyword evidence="5" id="KW-0233">DNA recombination</keyword>
<gene>
    <name evidence="11" type="ORF">GBAR_LOCUS18427</name>
</gene>
<keyword evidence="12" id="KW-1185">Reference proteome</keyword>
<dbReference type="InterPro" id="IPR036388">
    <property type="entry name" value="WH-like_DNA-bd_sf"/>
</dbReference>
<evidence type="ECO:0000256" key="3">
    <source>
        <dbReference type="ARBA" id="ARBA00016093"/>
    </source>
</evidence>
<dbReference type="Pfam" id="PF07106">
    <property type="entry name" value="WHD_TBPIP"/>
    <property type="match status" value="1"/>
</dbReference>
<dbReference type="GO" id="GO:0000794">
    <property type="term" value="C:condensed nuclear chromosome"/>
    <property type="evidence" value="ECO:0007669"/>
    <property type="project" value="TreeGrafter"/>
</dbReference>
<dbReference type="Pfam" id="PF18517">
    <property type="entry name" value="LZ3wCH"/>
    <property type="match status" value="1"/>
</dbReference>
<evidence type="ECO:0000259" key="10">
    <source>
        <dbReference type="Pfam" id="PF18517"/>
    </source>
</evidence>
<feature type="coiled-coil region" evidence="8">
    <location>
        <begin position="81"/>
        <end position="145"/>
    </location>
</feature>
<dbReference type="GO" id="GO:0120230">
    <property type="term" value="F:recombinase activator activity"/>
    <property type="evidence" value="ECO:0007669"/>
    <property type="project" value="TreeGrafter"/>
</dbReference>
<dbReference type="Proteomes" id="UP001174909">
    <property type="component" value="Unassembled WGS sequence"/>
</dbReference>
<organism evidence="11 12">
    <name type="scientific">Geodia barretti</name>
    <name type="common">Barrett's horny sponge</name>
    <dbReference type="NCBI Taxonomy" id="519541"/>
    <lineage>
        <taxon>Eukaryota</taxon>
        <taxon>Metazoa</taxon>
        <taxon>Porifera</taxon>
        <taxon>Demospongiae</taxon>
        <taxon>Heteroscleromorpha</taxon>
        <taxon>Tetractinellida</taxon>
        <taxon>Astrophorina</taxon>
        <taxon>Geodiidae</taxon>
        <taxon>Geodia</taxon>
    </lineage>
</organism>
<evidence type="ECO:0000259" key="9">
    <source>
        <dbReference type="Pfam" id="PF07106"/>
    </source>
</evidence>
<dbReference type="EMBL" id="CASHTH010002611">
    <property type="protein sequence ID" value="CAI8032608.1"/>
    <property type="molecule type" value="Genomic_DNA"/>
</dbReference>
<keyword evidence="4 8" id="KW-0175">Coiled coil</keyword>
<keyword evidence="6" id="KW-0539">Nucleus</keyword>
<evidence type="ECO:0000256" key="6">
    <source>
        <dbReference type="ARBA" id="ARBA00023242"/>
    </source>
</evidence>
<dbReference type="GO" id="GO:0003690">
    <property type="term" value="F:double-stranded DNA binding"/>
    <property type="evidence" value="ECO:0007669"/>
    <property type="project" value="TreeGrafter"/>
</dbReference>
<protein>
    <recommendedName>
        <fullName evidence="3">Homologous-pairing protein 2 homolog</fullName>
    </recommendedName>
</protein>
<dbReference type="Gene3D" id="1.10.10.10">
    <property type="entry name" value="Winged helix-like DNA-binding domain superfamily/Winged helix DNA-binding domain"/>
    <property type="match status" value="1"/>
</dbReference>
<evidence type="ECO:0000313" key="12">
    <source>
        <dbReference type="Proteomes" id="UP001174909"/>
    </source>
</evidence>
<accession>A0AA35SML0</accession>
<name>A0AA35SML0_GEOBA</name>
<sequence>MSKAKEAAAPAKILQYMLDQNRPYSAGDVFNNLHKEFGKTCVQRCLDQLVTEGKLVEKTYGKQKTYVINQSQFPDVDGSELNALDKEIAEVQKQLQESQSHCQRLNSELSALNSSLTAEQASNQLRELEKETGEMNKQLTKLKSGDRVSPEECKKVTKAHTEAVRHWRKRKRMTTDIVNAILEGYPKSKKQLFEEVGIETDEDYGVSVPS</sequence>
<evidence type="ECO:0000313" key="11">
    <source>
        <dbReference type="EMBL" id="CAI8032608.1"/>
    </source>
</evidence>
<dbReference type="AlphaFoldDB" id="A0AA35SML0"/>
<reference evidence="11" key="1">
    <citation type="submission" date="2023-03" db="EMBL/GenBank/DDBJ databases">
        <authorList>
            <person name="Steffen K."/>
            <person name="Cardenas P."/>
        </authorList>
    </citation>
    <scope>NUCLEOTIDE SEQUENCE</scope>
</reference>